<gene>
    <name evidence="1" type="ORF">SAMN05446037_104911</name>
</gene>
<reference evidence="1 2" key="1">
    <citation type="submission" date="2017-06" db="EMBL/GenBank/DDBJ databases">
        <authorList>
            <person name="Kim H.J."/>
            <person name="Triplett B.A."/>
        </authorList>
    </citation>
    <scope>NUCLEOTIDE SEQUENCE [LARGE SCALE GENOMIC DNA]</scope>
    <source>
        <strain evidence="1 2">SCA</strain>
    </source>
</reference>
<evidence type="ECO:0000313" key="2">
    <source>
        <dbReference type="Proteomes" id="UP000198304"/>
    </source>
</evidence>
<dbReference type="Proteomes" id="UP000198304">
    <property type="component" value="Unassembled WGS sequence"/>
</dbReference>
<keyword evidence="2" id="KW-1185">Reference proteome</keyword>
<dbReference type="AlphaFoldDB" id="A0A239KLI4"/>
<evidence type="ECO:0000313" key="1">
    <source>
        <dbReference type="EMBL" id="SNT18548.1"/>
    </source>
</evidence>
<protein>
    <submittedName>
        <fullName evidence="1">Uncharacterized protein</fullName>
    </submittedName>
</protein>
<dbReference type="RefSeq" id="WP_089285377.1">
    <property type="nucleotide sequence ID" value="NZ_FZOJ01000049.1"/>
</dbReference>
<proteinExistence type="predicted"/>
<accession>A0A239KLI4</accession>
<organism evidence="1 2">
    <name type="scientific">Anaerovirgula multivorans</name>
    <dbReference type="NCBI Taxonomy" id="312168"/>
    <lineage>
        <taxon>Bacteria</taxon>
        <taxon>Bacillati</taxon>
        <taxon>Bacillota</taxon>
        <taxon>Clostridia</taxon>
        <taxon>Peptostreptococcales</taxon>
        <taxon>Natronincolaceae</taxon>
        <taxon>Anaerovirgula</taxon>
    </lineage>
</organism>
<dbReference type="OrthoDB" id="2087570at2"/>
<dbReference type="EMBL" id="FZOJ01000049">
    <property type="protein sequence ID" value="SNT18548.1"/>
    <property type="molecule type" value="Genomic_DNA"/>
</dbReference>
<sequence length="99" mass="11762">MNYIYAELDDNNVCIAVSMLAGEVVADNMIHLDAYDTDLLSKKYENGEWSKENFYLEPSFEEKRAEYLRLIRDAETLGEMDKVDRLRQEWLEVKQQFED</sequence>
<name>A0A239KLI4_9FIRM</name>